<evidence type="ECO:0000256" key="1">
    <source>
        <dbReference type="PROSITE-ProRule" id="PRU00473"/>
    </source>
</evidence>
<dbReference type="Pfam" id="PF00691">
    <property type="entry name" value="OmpA"/>
    <property type="match status" value="1"/>
</dbReference>
<keyword evidence="1" id="KW-0472">Membrane</keyword>
<accession>A0ABM8EAY6</accession>
<dbReference type="SUPFAM" id="SSF103088">
    <property type="entry name" value="OmpA-like"/>
    <property type="match status" value="1"/>
</dbReference>
<dbReference type="EMBL" id="AP027142">
    <property type="protein sequence ID" value="BDV35138.1"/>
    <property type="molecule type" value="Genomic_DNA"/>
</dbReference>
<dbReference type="InterPro" id="IPR006665">
    <property type="entry name" value="OmpA-like"/>
</dbReference>
<organism evidence="3 4">
    <name type="scientific">Methylocystis iwaonis</name>
    <dbReference type="NCBI Taxonomy" id="2885079"/>
    <lineage>
        <taxon>Bacteria</taxon>
        <taxon>Pseudomonadati</taxon>
        <taxon>Pseudomonadota</taxon>
        <taxon>Alphaproteobacteria</taxon>
        <taxon>Hyphomicrobiales</taxon>
        <taxon>Methylocystaceae</taxon>
        <taxon>Methylocystis</taxon>
    </lineage>
</organism>
<protein>
    <recommendedName>
        <fullName evidence="2">OmpA-like domain-containing protein</fullName>
    </recommendedName>
</protein>
<dbReference type="InterPro" id="IPR036737">
    <property type="entry name" value="OmpA-like_sf"/>
</dbReference>
<sequence length="532" mass="58358">MSAPSGIEAFEKVKSLLLGETVRRLDETDARLDRIDARVGDEEKFAISSGDVMVEAFKRAEHKRPRDLTAALAPSVVSIVRAEIRSSKDMMIEALYPIMGRLVTVTVASAFRDLVESLNARIEALISANSWRMRLRALLTGRSMAEVALAEAEAGRLKRALLLERGSGRLLAIWPAEEGEEGGNADLQSGLIAAITEFAANVYAYRGGELRMLDIGSGIVFLRASPRVIVAGEFGGQLSRRMERRLDDTFLSIVERHEADEASCTSTALGDMLNEALAAEKSRRSKAPLMIFSAALAFLGAWLAWDSMLHGWRERRIREAYVVAMAGHPALGKYPLRLEIDHQAEIVVLRGLAADETEPRTLAAELIEAAEPYRVASDVTAVAPVAQMEALREALGEAHAALQRLKAEQEEPRAKLRRFTDSFAVFFTELDTFLDPAAAAAGLDELASLLKASGEGVRVVGYADEVGTTGRNRFVSRKRAERVIAMLVERGVARNRLALVWRSTYNPIGDPNAELHSRRVSFEMPFAGEFAK</sequence>
<gene>
    <name evidence="3" type="ORF">SS37A_26670</name>
</gene>
<dbReference type="Proteomes" id="UP001317629">
    <property type="component" value="Chromosome"/>
</dbReference>
<evidence type="ECO:0000313" key="4">
    <source>
        <dbReference type="Proteomes" id="UP001317629"/>
    </source>
</evidence>
<feature type="domain" description="OmpA-like" evidence="2">
    <location>
        <begin position="414"/>
        <end position="528"/>
    </location>
</feature>
<reference evidence="3 4" key="1">
    <citation type="journal article" date="2023" name="Int. J. Syst. Evol. Microbiol.">
        <title>Methylocystis iwaonis sp. nov., a type II methane-oxidizing bacterium from surface soil of a rice paddy field in Japan, and emended description of the genus Methylocystis (ex Whittenbury et al. 1970) Bowman et al. 1993.</title>
        <authorList>
            <person name="Kaise H."/>
            <person name="Sawadogo J.B."/>
            <person name="Alam M.S."/>
            <person name="Ueno C."/>
            <person name="Dianou D."/>
            <person name="Shinjo R."/>
            <person name="Asakawa S."/>
        </authorList>
    </citation>
    <scope>NUCLEOTIDE SEQUENCE [LARGE SCALE GENOMIC DNA]</scope>
    <source>
        <strain evidence="3 4">SS37A-Re</strain>
    </source>
</reference>
<name>A0ABM8EAY6_9HYPH</name>
<dbReference type="RefSeq" id="WP_281928491.1">
    <property type="nucleotide sequence ID" value="NZ_AP027142.1"/>
</dbReference>
<evidence type="ECO:0000313" key="3">
    <source>
        <dbReference type="EMBL" id="BDV35138.1"/>
    </source>
</evidence>
<dbReference type="PROSITE" id="PS51123">
    <property type="entry name" value="OMPA_2"/>
    <property type="match status" value="1"/>
</dbReference>
<keyword evidence="4" id="KW-1185">Reference proteome</keyword>
<dbReference type="Gene3D" id="3.30.1330.60">
    <property type="entry name" value="OmpA-like domain"/>
    <property type="match status" value="1"/>
</dbReference>
<proteinExistence type="predicted"/>
<evidence type="ECO:0000259" key="2">
    <source>
        <dbReference type="PROSITE" id="PS51123"/>
    </source>
</evidence>